<reference evidence="1 2" key="1">
    <citation type="journal article" date="2017" name="Int. J. Syst. Evol. Microbiol.">
        <title>Solibacillus kalamii sp. nov., isolated from a high-efficiency particulate arrestance filter system used in the International Space Station.</title>
        <authorList>
            <person name="Checinska Sielaff A."/>
            <person name="Kumar R.M."/>
            <person name="Pal D."/>
            <person name="Mayilraj S."/>
            <person name="Venkateswaran K."/>
        </authorList>
    </citation>
    <scope>NUCLEOTIDE SEQUENCE [LARGE SCALE GENOMIC DNA]</scope>
    <source>
        <strain evidence="1 2">ISSFR-015</strain>
    </source>
</reference>
<dbReference type="PANTHER" id="PTHR40051:SF1">
    <property type="entry name" value="YOLD-LIKE FAMILY PROTEIN"/>
    <property type="match status" value="1"/>
</dbReference>
<sequence>MNKDRGAIKWNAMMLPEHVQLLREWQEEDTIVTQPQLDEAQLEQININLQRAYTEHCPIQLKVWEQTGLYTVSGAIQKINIHEQYVKLANSERIQFHHIYEALLDE</sequence>
<dbReference type="EMBL" id="NHNT01000001">
    <property type="protein sequence ID" value="OUZ40924.1"/>
    <property type="molecule type" value="Genomic_DNA"/>
</dbReference>
<dbReference type="RefSeq" id="WP_087615722.1">
    <property type="nucleotide sequence ID" value="NZ_JAFBEY010000002.1"/>
</dbReference>
<evidence type="ECO:0008006" key="3">
    <source>
        <dbReference type="Google" id="ProtNLM"/>
    </source>
</evidence>
<dbReference type="InterPro" id="IPR014962">
    <property type="entry name" value="YolD"/>
</dbReference>
<accession>A0ABX3ZMJ7</accession>
<organism evidence="1 2">
    <name type="scientific">Solibacillus kalamii</name>
    <dbReference type="NCBI Taxonomy" id="1748298"/>
    <lineage>
        <taxon>Bacteria</taxon>
        <taxon>Bacillati</taxon>
        <taxon>Bacillota</taxon>
        <taxon>Bacilli</taxon>
        <taxon>Bacillales</taxon>
        <taxon>Caryophanaceae</taxon>
        <taxon>Solibacillus</taxon>
    </lineage>
</organism>
<gene>
    <name evidence="1" type="ORF">CBM15_03340</name>
</gene>
<evidence type="ECO:0000313" key="1">
    <source>
        <dbReference type="EMBL" id="OUZ40924.1"/>
    </source>
</evidence>
<dbReference type="Proteomes" id="UP000196594">
    <property type="component" value="Unassembled WGS sequence"/>
</dbReference>
<dbReference type="PANTHER" id="PTHR40051">
    <property type="entry name" value="IG HYPOTHETICAL 15966"/>
    <property type="match status" value="1"/>
</dbReference>
<name>A0ABX3ZMJ7_9BACL</name>
<protein>
    <recommendedName>
        <fullName evidence="3">YolD-like family protein</fullName>
    </recommendedName>
</protein>
<comment type="caution">
    <text evidence="1">The sequence shown here is derived from an EMBL/GenBank/DDBJ whole genome shotgun (WGS) entry which is preliminary data.</text>
</comment>
<proteinExistence type="predicted"/>
<evidence type="ECO:0000313" key="2">
    <source>
        <dbReference type="Proteomes" id="UP000196594"/>
    </source>
</evidence>
<keyword evidence="2" id="KW-1185">Reference proteome</keyword>
<dbReference type="Pfam" id="PF08863">
    <property type="entry name" value="YolD"/>
    <property type="match status" value="1"/>
</dbReference>